<dbReference type="EMBL" id="SOZI01000039">
    <property type="protein sequence ID" value="TNY21661.1"/>
    <property type="molecule type" value="Genomic_DNA"/>
</dbReference>
<name>A0A5C5G115_9BASI</name>
<evidence type="ECO:0000313" key="3">
    <source>
        <dbReference type="EMBL" id="TNY21661.1"/>
    </source>
</evidence>
<evidence type="ECO:0000313" key="4">
    <source>
        <dbReference type="Proteomes" id="UP000311382"/>
    </source>
</evidence>
<feature type="compositionally biased region" description="Low complexity" evidence="1">
    <location>
        <begin position="8"/>
        <end position="20"/>
    </location>
</feature>
<dbReference type="STRING" id="5288.A0A5C5G115"/>
<organism evidence="3 4">
    <name type="scientific">Rhodotorula diobovata</name>
    <dbReference type="NCBI Taxonomy" id="5288"/>
    <lineage>
        <taxon>Eukaryota</taxon>
        <taxon>Fungi</taxon>
        <taxon>Dikarya</taxon>
        <taxon>Basidiomycota</taxon>
        <taxon>Pucciniomycotina</taxon>
        <taxon>Microbotryomycetes</taxon>
        <taxon>Sporidiobolales</taxon>
        <taxon>Sporidiobolaceae</taxon>
        <taxon>Rhodotorula</taxon>
    </lineage>
</organism>
<sequence length="696" mass="78058">MSRRSKTTTKAAAASATSTSEADASISRAINIDAPPEPKKARTSMSRVKGRRGAMSAFTNIPLDLLYDICSNLDPRDLFALSNTSKVFRSVVTGPSSAPLWVAARERVGLPELELPMTDLQHAHLLFGKGCAFCTRKNAGKAEVYFRARICTATMKDSFADKASTPGMAAINKAYGGSLSGHQLTLTVATGTSRKSYSFAERLTHPSAAASDSTSSRAAFARYGPSYYLPEVAHLNAELKIKFPTEDSLNDRYEDRIFAHRRLRDGHKLRRWVEDQEDAKAMNKDEVRKARREEIERRFKLQGFHPFEFTGNFLAQILVRKPDLLTERTWPNVEATLRSVLLAGRISRRKQYLSSRITALKHKNDDSLPLAAYWPRSISLYTAMPAFKAACDVEGHVELESLWATHQDAILDELDALVRTRIEAMLRVLAAAHAQLRTARHEDKGEDVLTGMELSRMDVPRLPSFVPRRADQPLVATDAQLHAFLTDHPLSVFQCEACHQLCSGDWILRHVSGYDCLKSSYVDKPVSQWALCGEPEHSSMWIDGVTLARALYLRQLLDETDLVSPDDDLEQDAKELGVVWMNDEDRLRKVLKCQCGNFVGSSNPKYSLDAVSEAHEHLVELRYGPAGVVHRMTTVVEYTPNFLAEFGRAEIDVYDSEDDYYFGRHARPTLMYDSEDGMMMDSDGEPYGRRDVCCVM</sequence>
<dbReference type="InterPro" id="IPR001810">
    <property type="entry name" value="F-box_dom"/>
</dbReference>
<feature type="region of interest" description="Disordered" evidence="1">
    <location>
        <begin position="1"/>
        <end position="48"/>
    </location>
</feature>
<proteinExistence type="predicted"/>
<evidence type="ECO:0000259" key="2">
    <source>
        <dbReference type="PROSITE" id="PS50181"/>
    </source>
</evidence>
<dbReference type="InterPro" id="IPR036047">
    <property type="entry name" value="F-box-like_dom_sf"/>
</dbReference>
<dbReference type="OrthoDB" id="2525973at2759"/>
<dbReference type="SUPFAM" id="SSF81383">
    <property type="entry name" value="F-box domain"/>
    <property type="match status" value="1"/>
</dbReference>
<feature type="domain" description="F-box" evidence="2">
    <location>
        <begin position="55"/>
        <end position="104"/>
    </location>
</feature>
<dbReference type="SMART" id="SM00256">
    <property type="entry name" value="FBOX"/>
    <property type="match status" value="1"/>
</dbReference>
<evidence type="ECO:0000256" key="1">
    <source>
        <dbReference type="SAM" id="MobiDB-lite"/>
    </source>
</evidence>
<dbReference type="AlphaFoldDB" id="A0A5C5G115"/>
<dbReference type="Proteomes" id="UP000311382">
    <property type="component" value="Unassembled WGS sequence"/>
</dbReference>
<dbReference type="PROSITE" id="PS50181">
    <property type="entry name" value="FBOX"/>
    <property type="match status" value="1"/>
</dbReference>
<dbReference type="Pfam" id="PF00646">
    <property type="entry name" value="F-box"/>
    <property type="match status" value="1"/>
</dbReference>
<accession>A0A5C5G115</accession>
<protein>
    <recommendedName>
        <fullName evidence="2">F-box domain-containing protein</fullName>
    </recommendedName>
</protein>
<gene>
    <name evidence="3" type="ORF">DMC30DRAFT_415832</name>
</gene>
<keyword evidence="4" id="KW-1185">Reference proteome</keyword>
<reference evidence="3 4" key="1">
    <citation type="submission" date="2019-03" db="EMBL/GenBank/DDBJ databases">
        <title>Rhodosporidium diobovatum UCD-FST 08-225 genome sequencing, assembly, and annotation.</title>
        <authorList>
            <person name="Fakankun I.U."/>
            <person name="Fristensky B."/>
            <person name="Levin D.B."/>
        </authorList>
    </citation>
    <scope>NUCLEOTIDE SEQUENCE [LARGE SCALE GENOMIC DNA]</scope>
    <source>
        <strain evidence="3 4">UCD-FST 08-225</strain>
    </source>
</reference>
<comment type="caution">
    <text evidence="3">The sequence shown here is derived from an EMBL/GenBank/DDBJ whole genome shotgun (WGS) entry which is preliminary data.</text>
</comment>
<dbReference type="CDD" id="cd22150">
    <property type="entry name" value="F-box_CeFBXA-like"/>
    <property type="match status" value="1"/>
</dbReference>